<dbReference type="Proteomes" id="UP000192582">
    <property type="component" value="Unassembled WGS sequence"/>
</dbReference>
<keyword evidence="1" id="KW-1133">Transmembrane helix</keyword>
<dbReference type="EMBL" id="FWWU01000009">
    <property type="protein sequence ID" value="SMB94801.1"/>
    <property type="molecule type" value="Genomic_DNA"/>
</dbReference>
<evidence type="ECO:0000313" key="3">
    <source>
        <dbReference type="Proteomes" id="UP000192582"/>
    </source>
</evidence>
<sequence>MNVALEQLYTLTGRGNVDSPDAVPAAALALSRRDGAYGRGLLAAVHLLNVLTAATFFLVDRKHLAVACALTSALVRGEALVPANAPLNVAGLRAPALAGMAGPGPRFGLNALSLAVISLAVAALPVLGEAGYGLLFTALTQGGGRIDRAAPAAGTVRAKAAPRLRVVRPAPWQWPCGPFAPVIRTARFGVITAASTLQRRGTSGACSPL</sequence>
<protein>
    <submittedName>
        <fullName evidence="2">Uncharacterized protein</fullName>
    </submittedName>
</protein>
<keyword evidence="1" id="KW-0812">Transmembrane</keyword>
<dbReference type="AlphaFoldDB" id="A0A1W1VNZ9"/>
<keyword evidence="3" id="KW-1185">Reference proteome</keyword>
<dbReference type="RefSeq" id="WP_084049789.1">
    <property type="nucleotide sequence ID" value="NZ_FWWU01000009.1"/>
</dbReference>
<reference evidence="2 3" key="1">
    <citation type="submission" date="2017-04" db="EMBL/GenBank/DDBJ databases">
        <authorList>
            <person name="Afonso C.L."/>
            <person name="Miller P.J."/>
            <person name="Scott M.A."/>
            <person name="Spackman E."/>
            <person name="Goraichik I."/>
            <person name="Dimitrov K.M."/>
            <person name="Suarez D.L."/>
            <person name="Swayne D.E."/>
        </authorList>
    </citation>
    <scope>NUCLEOTIDE SEQUENCE [LARGE SCALE GENOMIC DNA]</scope>
    <source>
        <strain evidence="2 3">KR-140</strain>
    </source>
</reference>
<proteinExistence type="predicted"/>
<name>A0A1W1VNZ9_9DEIO</name>
<evidence type="ECO:0000313" key="2">
    <source>
        <dbReference type="EMBL" id="SMB94801.1"/>
    </source>
</evidence>
<feature type="transmembrane region" description="Helical" evidence="1">
    <location>
        <begin position="107"/>
        <end position="127"/>
    </location>
</feature>
<feature type="transmembrane region" description="Helical" evidence="1">
    <location>
        <begin position="40"/>
        <end position="59"/>
    </location>
</feature>
<gene>
    <name evidence="2" type="ORF">SAMN00790413_02537</name>
</gene>
<evidence type="ECO:0000256" key="1">
    <source>
        <dbReference type="SAM" id="Phobius"/>
    </source>
</evidence>
<organism evidence="2 3">
    <name type="scientific">Deinococcus hopiensis KR-140</name>
    <dbReference type="NCBI Taxonomy" id="695939"/>
    <lineage>
        <taxon>Bacteria</taxon>
        <taxon>Thermotogati</taxon>
        <taxon>Deinococcota</taxon>
        <taxon>Deinococci</taxon>
        <taxon>Deinococcales</taxon>
        <taxon>Deinococcaceae</taxon>
        <taxon>Deinococcus</taxon>
    </lineage>
</organism>
<keyword evidence="1" id="KW-0472">Membrane</keyword>
<accession>A0A1W1VNZ9</accession>